<comment type="caution">
    <text evidence="1">The sequence shown here is derived from an EMBL/GenBank/DDBJ whole genome shotgun (WGS) entry which is preliminary data.</text>
</comment>
<feature type="non-terminal residue" evidence="1">
    <location>
        <position position="1"/>
    </location>
</feature>
<dbReference type="AlphaFoldDB" id="A0AAV5TDS1"/>
<dbReference type="EMBL" id="BTSX01000004">
    <property type="protein sequence ID" value="GMS92243.1"/>
    <property type="molecule type" value="Genomic_DNA"/>
</dbReference>
<evidence type="ECO:0000313" key="2">
    <source>
        <dbReference type="Proteomes" id="UP001432027"/>
    </source>
</evidence>
<gene>
    <name evidence="1" type="ORF">PENTCL1PPCAC_14418</name>
</gene>
<accession>A0AAV5TDS1</accession>
<name>A0AAV5TDS1_9BILA</name>
<keyword evidence="2" id="KW-1185">Reference proteome</keyword>
<feature type="non-terminal residue" evidence="1">
    <location>
        <position position="77"/>
    </location>
</feature>
<protein>
    <recommendedName>
        <fullName evidence="3">G protein-coupled receptor</fullName>
    </recommendedName>
</protein>
<evidence type="ECO:0000313" key="1">
    <source>
        <dbReference type="EMBL" id="GMS92243.1"/>
    </source>
</evidence>
<organism evidence="1 2">
    <name type="scientific">Pristionchus entomophagus</name>
    <dbReference type="NCBI Taxonomy" id="358040"/>
    <lineage>
        <taxon>Eukaryota</taxon>
        <taxon>Metazoa</taxon>
        <taxon>Ecdysozoa</taxon>
        <taxon>Nematoda</taxon>
        <taxon>Chromadorea</taxon>
        <taxon>Rhabditida</taxon>
        <taxon>Rhabditina</taxon>
        <taxon>Diplogasteromorpha</taxon>
        <taxon>Diplogasteroidea</taxon>
        <taxon>Neodiplogasteridae</taxon>
        <taxon>Pristionchus</taxon>
    </lineage>
</organism>
<proteinExistence type="predicted"/>
<reference evidence="1" key="1">
    <citation type="submission" date="2023-10" db="EMBL/GenBank/DDBJ databases">
        <title>Genome assembly of Pristionchus species.</title>
        <authorList>
            <person name="Yoshida K."/>
            <person name="Sommer R.J."/>
        </authorList>
    </citation>
    <scope>NUCLEOTIDE SEQUENCE</scope>
    <source>
        <strain evidence="1">RS0144</strain>
    </source>
</reference>
<evidence type="ECO:0008006" key="3">
    <source>
        <dbReference type="Google" id="ProtNLM"/>
    </source>
</evidence>
<dbReference type="Proteomes" id="UP001432027">
    <property type="component" value="Unassembled WGS sequence"/>
</dbReference>
<sequence length="77" mass="8657">GVGAMHGSLATTCVEYTLHCFLLSTIRRIAIRTKRIMMSRPSRRPSRFGFFCDIRPLSVNVVMPHYTSLVMNGITAL</sequence>